<evidence type="ECO:0008006" key="14">
    <source>
        <dbReference type="Google" id="ProtNLM"/>
    </source>
</evidence>
<evidence type="ECO:0000313" key="12">
    <source>
        <dbReference type="EMBL" id="NBG94508.1"/>
    </source>
</evidence>
<evidence type="ECO:0000256" key="9">
    <source>
        <dbReference type="ARBA" id="ARBA00023136"/>
    </source>
</evidence>
<sequence length="235" mass="25670">MNQKLLYLTALQIVSTAVAVGGLVLAFSPAGLAVSLALFVLFGGVGMSVTYHRRLAHRAFRTSPFWEWVGTGAGFLGSHMSPVEWAAQHFNHHRYVDQPGDPHSPALLGWRAALYAFHGADAPVPRMFLGRLLRQRPVEFFHRHGPSVALLHLALCAVFGLPGIIYGFALPIALTHFGLILSVFNHGLDGPATRGWLNAILTMGEHNHAAHHRNATDVSQDGPATWIINRIRTDT</sequence>
<dbReference type="PANTHER" id="PTHR11351">
    <property type="entry name" value="ACYL-COA DESATURASE"/>
    <property type="match status" value="1"/>
</dbReference>
<keyword evidence="8" id="KW-0443">Lipid metabolism</keyword>
<keyword evidence="13" id="KW-1185">Reference proteome</keyword>
<evidence type="ECO:0000256" key="3">
    <source>
        <dbReference type="ARBA" id="ARBA00022516"/>
    </source>
</evidence>
<evidence type="ECO:0000256" key="10">
    <source>
        <dbReference type="ARBA" id="ARBA00023160"/>
    </source>
</evidence>
<dbReference type="GO" id="GO:0006633">
    <property type="term" value="P:fatty acid biosynthetic process"/>
    <property type="evidence" value="ECO:0007669"/>
    <property type="project" value="UniProtKB-KW"/>
</dbReference>
<evidence type="ECO:0000256" key="5">
    <source>
        <dbReference type="ARBA" id="ARBA00022832"/>
    </source>
</evidence>
<protein>
    <recommendedName>
        <fullName evidence="14">Fatty acid desaturase</fullName>
    </recommendedName>
</protein>
<dbReference type="Proteomes" id="UP000470384">
    <property type="component" value="Unassembled WGS sequence"/>
</dbReference>
<keyword evidence="10" id="KW-0275">Fatty acid biosynthesis</keyword>
<name>A0A845Q8A5_9HYPH</name>
<dbReference type="GO" id="GO:0016717">
    <property type="term" value="F:oxidoreductase activity, acting on paired donors, with oxidation of a pair of donors resulting in the reduction of molecular oxygen to two molecules of water"/>
    <property type="evidence" value="ECO:0007669"/>
    <property type="project" value="InterPro"/>
</dbReference>
<evidence type="ECO:0000256" key="4">
    <source>
        <dbReference type="ARBA" id="ARBA00022692"/>
    </source>
</evidence>
<evidence type="ECO:0000256" key="2">
    <source>
        <dbReference type="ARBA" id="ARBA00008749"/>
    </source>
</evidence>
<keyword evidence="7" id="KW-0560">Oxidoreductase</keyword>
<dbReference type="InterPro" id="IPR015876">
    <property type="entry name" value="Acyl-CoA_DS"/>
</dbReference>
<dbReference type="OrthoDB" id="19906at2"/>
<evidence type="ECO:0000256" key="6">
    <source>
        <dbReference type="ARBA" id="ARBA00022989"/>
    </source>
</evidence>
<dbReference type="RefSeq" id="WP_160586597.1">
    <property type="nucleotide sequence ID" value="NZ_BMHN01000001.1"/>
</dbReference>
<gene>
    <name evidence="12" type="ORF">GTQ45_02020</name>
</gene>
<dbReference type="GO" id="GO:0016020">
    <property type="term" value="C:membrane"/>
    <property type="evidence" value="ECO:0007669"/>
    <property type="project" value="UniProtKB-SubCell"/>
</dbReference>
<dbReference type="AlphaFoldDB" id="A0A845Q8A5"/>
<keyword evidence="9 11" id="KW-0472">Membrane</keyword>
<keyword evidence="4 11" id="KW-0812">Transmembrane</keyword>
<proteinExistence type="inferred from homology"/>
<dbReference type="EMBL" id="WXYQ01000001">
    <property type="protein sequence ID" value="NBG94508.1"/>
    <property type="molecule type" value="Genomic_DNA"/>
</dbReference>
<comment type="subcellular location">
    <subcellularLocation>
        <location evidence="1">Membrane</location>
        <topology evidence="1">Multi-pass membrane protein</topology>
    </subcellularLocation>
</comment>
<feature type="transmembrane region" description="Helical" evidence="11">
    <location>
        <begin position="32"/>
        <end position="51"/>
    </location>
</feature>
<evidence type="ECO:0000256" key="11">
    <source>
        <dbReference type="SAM" id="Phobius"/>
    </source>
</evidence>
<keyword evidence="6 11" id="KW-1133">Transmembrane helix</keyword>
<accession>A0A845Q8A5</accession>
<evidence type="ECO:0000256" key="8">
    <source>
        <dbReference type="ARBA" id="ARBA00023098"/>
    </source>
</evidence>
<keyword evidence="3" id="KW-0444">Lipid biosynthesis</keyword>
<reference evidence="12 13" key="1">
    <citation type="journal article" date="2016" name="Int. J. Syst. Evol. Microbiol.">
        <title>Pyruvatibacter mobilis gen. nov., sp. nov., a marine bacterium from the culture broth of Picochlorum sp. 122.</title>
        <authorList>
            <person name="Wang G."/>
            <person name="Tang M."/>
            <person name="Wu H."/>
            <person name="Dai S."/>
            <person name="Li T."/>
            <person name="Chen C."/>
            <person name="He H."/>
            <person name="Fan J."/>
            <person name="Xiang W."/>
            <person name="Li X."/>
        </authorList>
    </citation>
    <scope>NUCLEOTIDE SEQUENCE [LARGE SCALE GENOMIC DNA]</scope>
    <source>
        <strain evidence="12 13">GYP-11</strain>
    </source>
</reference>
<keyword evidence="5" id="KW-0276">Fatty acid metabolism</keyword>
<evidence type="ECO:0000256" key="1">
    <source>
        <dbReference type="ARBA" id="ARBA00004141"/>
    </source>
</evidence>
<evidence type="ECO:0000313" key="13">
    <source>
        <dbReference type="Proteomes" id="UP000470384"/>
    </source>
</evidence>
<feature type="transmembrane region" description="Helical" evidence="11">
    <location>
        <begin position="5"/>
        <end position="26"/>
    </location>
</feature>
<dbReference type="PANTHER" id="PTHR11351:SF31">
    <property type="entry name" value="DESATURASE 1, ISOFORM A-RELATED"/>
    <property type="match status" value="1"/>
</dbReference>
<comment type="similarity">
    <text evidence="2">Belongs to the fatty acid desaturase type 2 family.</text>
</comment>
<dbReference type="GeneID" id="300653487"/>
<comment type="caution">
    <text evidence="12">The sequence shown here is derived from an EMBL/GenBank/DDBJ whole genome shotgun (WGS) entry which is preliminary data.</text>
</comment>
<feature type="transmembrane region" description="Helical" evidence="11">
    <location>
        <begin position="150"/>
        <end position="174"/>
    </location>
</feature>
<evidence type="ECO:0000256" key="7">
    <source>
        <dbReference type="ARBA" id="ARBA00023002"/>
    </source>
</evidence>
<organism evidence="12 13">
    <name type="scientific">Pyruvatibacter mobilis</name>
    <dbReference type="NCBI Taxonomy" id="1712261"/>
    <lineage>
        <taxon>Bacteria</taxon>
        <taxon>Pseudomonadati</taxon>
        <taxon>Pseudomonadota</taxon>
        <taxon>Alphaproteobacteria</taxon>
        <taxon>Hyphomicrobiales</taxon>
        <taxon>Parvibaculaceae</taxon>
        <taxon>Pyruvatibacter</taxon>
    </lineage>
</organism>